<keyword evidence="1" id="KW-1133">Transmembrane helix</keyword>
<dbReference type="Proteomes" id="UP000789508">
    <property type="component" value="Unassembled WGS sequence"/>
</dbReference>
<name>A0A9N9BHE5_9GLOM</name>
<gene>
    <name evidence="2" type="ORF">ALEPTO_LOCUS6486</name>
</gene>
<keyword evidence="1" id="KW-0472">Membrane</keyword>
<protein>
    <submittedName>
        <fullName evidence="2">5720_t:CDS:1</fullName>
    </submittedName>
</protein>
<evidence type="ECO:0000313" key="3">
    <source>
        <dbReference type="Proteomes" id="UP000789508"/>
    </source>
</evidence>
<proteinExistence type="predicted"/>
<accession>A0A9N9BHE5</accession>
<evidence type="ECO:0000313" key="2">
    <source>
        <dbReference type="EMBL" id="CAG8563968.1"/>
    </source>
</evidence>
<keyword evidence="1" id="KW-0812">Transmembrane</keyword>
<keyword evidence="3" id="KW-1185">Reference proteome</keyword>
<comment type="caution">
    <text evidence="2">The sequence shown here is derived from an EMBL/GenBank/DDBJ whole genome shotgun (WGS) entry which is preliminary data.</text>
</comment>
<dbReference type="AlphaFoldDB" id="A0A9N9BHE5"/>
<reference evidence="2" key="1">
    <citation type="submission" date="2021-06" db="EMBL/GenBank/DDBJ databases">
        <authorList>
            <person name="Kallberg Y."/>
            <person name="Tangrot J."/>
            <person name="Rosling A."/>
        </authorList>
    </citation>
    <scope>NUCLEOTIDE SEQUENCE</scope>
    <source>
        <strain evidence="2">FL130A</strain>
    </source>
</reference>
<dbReference type="EMBL" id="CAJVPS010002265">
    <property type="protein sequence ID" value="CAG8563968.1"/>
    <property type="molecule type" value="Genomic_DNA"/>
</dbReference>
<sequence length="306" mass="36581">MHWIQNYIRNNDTHTNEDYLNSLTLNLKSKIDDLKYKADQNSKLFDEVLEFLYKITRGRDEFVSRWEELRTRWHDLLNENKRNALSLCKFISVLKNDMLPFLLDSNHPARSKREYIETTIIPQLEDNSKKASQIQTNFDRFKNEVNTFMWDYQLEYCDNKSPYQEALNERIRRLQDEIQNKKKKSYIQIAFEVVFTVISIVVVRYLKFRPIAHLANPIIMNYCFQEKEPAELENFQSEILKSEDEIKEIRNGIKSFGDFWAFSKLLMEHMSESINDYQDDNIKDGEIQRIKNSLGNLESALKAYVE</sequence>
<feature type="transmembrane region" description="Helical" evidence="1">
    <location>
        <begin position="186"/>
        <end position="206"/>
    </location>
</feature>
<organism evidence="2 3">
    <name type="scientific">Ambispora leptoticha</name>
    <dbReference type="NCBI Taxonomy" id="144679"/>
    <lineage>
        <taxon>Eukaryota</taxon>
        <taxon>Fungi</taxon>
        <taxon>Fungi incertae sedis</taxon>
        <taxon>Mucoromycota</taxon>
        <taxon>Glomeromycotina</taxon>
        <taxon>Glomeromycetes</taxon>
        <taxon>Archaeosporales</taxon>
        <taxon>Ambisporaceae</taxon>
        <taxon>Ambispora</taxon>
    </lineage>
</organism>
<evidence type="ECO:0000256" key="1">
    <source>
        <dbReference type="SAM" id="Phobius"/>
    </source>
</evidence>